<accession>A0A2U1LS21</accession>
<reference evidence="2 3" key="1">
    <citation type="journal article" date="2018" name="Mol. Plant">
        <title>The genome of Artemisia annua provides insight into the evolution of Asteraceae family and artemisinin biosynthesis.</title>
        <authorList>
            <person name="Shen Q."/>
            <person name="Zhang L."/>
            <person name="Liao Z."/>
            <person name="Wang S."/>
            <person name="Yan T."/>
            <person name="Shi P."/>
            <person name="Liu M."/>
            <person name="Fu X."/>
            <person name="Pan Q."/>
            <person name="Wang Y."/>
            <person name="Lv Z."/>
            <person name="Lu X."/>
            <person name="Zhang F."/>
            <person name="Jiang W."/>
            <person name="Ma Y."/>
            <person name="Chen M."/>
            <person name="Hao X."/>
            <person name="Li L."/>
            <person name="Tang Y."/>
            <person name="Lv G."/>
            <person name="Zhou Y."/>
            <person name="Sun X."/>
            <person name="Brodelius P.E."/>
            <person name="Rose J.K.C."/>
            <person name="Tang K."/>
        </authorList>
    </citation>
    <scope>NUCLEOTIDE SEQUENCE [LARGE SCALE GENOMIC DNA]</scope>
    <source>
        <strain evidence="3">cv. Huhao1</strain>
        <tissue evidence="2">Leaf</tissue>
    </source>
</reference>
<dbReference type="Proteomes" id="UP000245207">
    <property type="component" value="Unassembled WGS sequence"/>
</dbReference>
<dbReference type="AlphaFoldDB" id="A0A2U1LS21"/>
<dbReference type="PANTHER" id="PTHR33098:SF53">
    <property type="entry name" value="OS05G0540900 PROTEIN"/>
    <property type="match status" value="1"/>
</dbReference>
<dbReference type="InterPro" id="IPR008480">
    <property type="entry name" value="DUF761_pln"/>
</dbReference>
<dbReference type="PANTHER" id="PTHR33098">
    <property type="entry name" value="COTTON FIBER (DUF761)"/>
    <property type="match status" value="1"/>
</dbReference>
<keyword evidence="3" id="KW-1185">Reference proteome</keyword>
<dbReference type="OrthoDB" id="1931904at2759"/>
<dbReference type="EMBL" id="PKPP01008025">
    <property type="protein sequence ID" value="PWA51795.1"/>
    <property type="molecule type" value="Genomic_DNA"/>
</dbReference>
<name>A0A2U1LS21_ARTAN</name>
<feature type="region of interest" description="Disordered" evidence="1">
    <location>
        <begin position="83"/>
        <end position="140"/>
    </location>
</feature>
<evidence type="ECO:0000256" key="1">
    <source>
        <dbReference type="SAM" id="MobiDB-lite"/>
    </source>
</evidence>
<dbReference type="Pfam" id="PF05553">
    <property type="entry name" value="DUF761"/>
    <property type="match status" value="1"/>
</dbReference>
<evidence type="ECO:0000313" key="3">
    <source>
        <dbReference type="Proteomes" id="UP000245207"/>
    </source>
</evidence>
<dbReference type="STRING" id="35608.A0A2U1LS21"/>
<proteinExistence type="predicted"/>
<evidence type="ECO:0000313" key="2">
    <source>
        <dbReference type="EMBL" id="PWA51795.1"/>
    </source>
</evidence>
<feature type="compositionally biased region" description="Basic and acidic residues" evidence="1">
    <location>
        <begin position="83"/>
        <end position="139"/>
    </location>
</feature>
<comment type="caution">
    <text evidence="2">The sequence shown here is derived from an EMBL/GenBank/DDBJ whole genome shotgun (WGS) entry which is preliminary data.</text>
</comment>
<organism evidence="2 3">
    <name type="scientific">Artemisia annua</name>
    <name type="common">Sweet wormwood</name>
    <dbReference type="NCBI Taxonomy" id="35608"/>
    <lineage>
        <taxon>Eukaryota</taxon>
        <taxon>Viridiplantae</taxon>
        <taxon>Streptophyta</taxon>
        <taxon>Embryophyta</taxon>
        <taxon>Tracheophyta</taxon>
        <taxon>Spermatophyta</taxon>
        <taxon>Magnoliopsida</taxon>
        <taxon>eudicotyledons</taxon>
        <taxon>Gunneridae</taxon>
        <taxon>Pentapetalae</taxon>
        <taxon>asterids</taxon>
        <taxon>campanulids</taxon>
        <taxon>Asterales</taxon>
        <taxon>Asteraceae</taxon>
        <taxon>Asteroideae</taxon>
        <taxon>Anthemideae</taxon>
        <taxon>Artemisiinae</taxon>
        <taxon>Artemisia</taxon>
    </lineage>
</organism>
<protein>
    <submittedName>
        <fullName evidence="2">Uncharacterized protein</fullName>
    </submittedName>
</protein>
<gene>
    <name evidence="2" type="ORF">CTI12_AA440550</name>
</gene>
<sequence length="293" mass="33635">MSIKCTEELYIEDTFKPFYRMDTSTGVGRNAFDTTHNPQSEPVFKAQTHFIYDRHTIEKITTHYDFGPTHVDFDPTHIENKQEKPTHLEKPQEKPTHYDFDPTHLEKPKEKSTRYDIDPTHVKTEPKTPTHDDFDPTHEEENDTLQSLDEVYSNIKGGQVNRTKSDTQPASGEVPVKLPAKMKKSASMKSPFSHFEENKIVEARRPETVRERKTAEKAAVDGDDDVEVDAKADDFINKFKHQLKLQRLDSIIRYKEMSEGYGKLVVSRFLCGGANGAAIPTLSHWRANAPFQM</sequence>